<protein>
    <submittedName>
        <fullName evidence="1">Phytoene/squalene synthase family protein</fullName>
    </submittedName>
</protein>
<dbReference type="RefSeq" id="WP_267652690.1">
    <property type="nucleotide sequence ID" value="NZ_JAOVZR010000001.1"/>
</dbReference>
<proteinExistence type="predicted"/>
<gene>
    <name evidence="1" type="ORF">OEG84_04895</name>
</gene>
<organism evidence="1 2">
    <name type="scientific">Hoeflea algicola</name>
    <dbReference type="NCBI Taxonomy" id="2983763"/>
    <lineage>
        <taxon>Bacteria</taxon>
        <taxon>Pseudomonadati</taxon>
        <taxon>Pseudomonadota</taxon>
        <taxon>Alphaproteobacteria</taxon>
        <taxon>Hyphomicrobiales</taxon>
        <taxon>Rhizobiaceae</taxon>
        <taxon>Hoeflea</taxon>
    </lineage>
</organism>
<reference evidence="1" key="1">
    <citation type="submission" date="2022-10" db="EMBL/GenBank/DDBJ databases">
        <title>Hoeflea sp. G2-23, isolated from marine algae.</title>
        <authorList>
            <person name="Kristyanto S."/>
            <person name="Kim J.M."/>
            <person name="Jeon C.O."/>
        </authorList>
    </citation>
    <scope>NUCLEOTIDE SEQUENCE</scope>
    <source>
        <strain evidence="1">G2-23</strain>
    </source>
</reference>
<sequence>MVNPVSSTAPSSPLPDQTTLEALRAADIDRYLALLLMPPPAQADLAALMLFNAEIAAIRDRIRDPLPGEIRLQWWRDVLSGERAGEAEAHPVASNLMAMIARRSLPLAPLMAMCDARLFDLYDDPMPDRTSYEGYAGETASALLQMSAFLIDAEASADTATASGHAGVAQAVAGHLMMLPLTRARGQVFVPGDLLAATGFDREKFLAGDNETAVSAAVRAFAGFGRDHLRLARAAISDSPASVRAAYLPVALVEPVLARAEKLGSDCLKSPPQPPQWQRQWRLWRAARSGRI</sequence>
<accession>A0ABT3Z5P6</accession>
<dbReference type="InterPro" id="IPR002060">
    <property type="entry name" value="Squ/phyt_synthse"/>
</dbReference>
<dbReference type="Gene3D" id="1.10.600.10">
    <property type="entry name" value="Farnesyl Diphosphate Synthase"/>
    <property type="match status" value="1"/>
</dbReference>
<name>A0ABT3Z5P6_9HYPH</name>
<comment type="caution">
    <text evidence="1">The sequence shown here is derived from an EMBL/GenBank/DDBJ whole genome shotgun (WGS) entry which is preliminary data.</text>
</comment>
<evidence type="ECO:0000313" key="1">
    <source>
        <dbReference type="EMBL" id="MCY0147070.1"/>
    </source>
</evidence>
<keyword evidence="2" id="KW-1185">Reference proteome</keyword>
<dbReference type="Proteomes" id="UP001073227">
    <property type="component" value="Unassembled WGS sequence"/>
</dbReference>
<dbReference type="EMBL" id="JAOVZR010000001">
    <property type="protein sequence ID" value="MCY0147070.1"/>
    <property type="molecule type" value="Genomic_DNA"/>
</dbReference>
<evidence type="ECO:0000313" key="2">
    <source>
        <dbReference type="Proteomes" id="UP001073227"/>
    </source>
</evidence>
<dbReference type="Pfam" id="PF00494">
    <property type="entry name" value="SQS_PSY"/>
    <property type="match status" value="1"/>
</dbReference>
<dbReference type="InterPro" id="IPR008949">
    <property type="entry name" value="Isoprenoid_synthase_dom_sf"/>
</dbReference>
<dbReference type="SUPFAM" id="SSF48576">
    <property type="entry name" value="Terpenoid synthases"/>
    <property type="match status" value="1"/>
</dbReference>